<keyword evidence="2" id="KW-0723">Serine/threonine-protein kinase</keyword>
<dbReference type="FunFam" id="1.10.510.10:FF:000021">
    <property type="entry name" value="Serine/threonine protein kinase"/>
    <property type="match status" value="1"/>
</dbReference>
<evidence type="ECO:0000256" key="5">
    <source>
        <dbReference type="ARBA" id="ARBA00022777"/>
    </source>
</evidence>
<reference evidence="13" key="1">
    <citation type="submission" date="2021-03" db="EMBL/GenBank/DDBJ databases">
        <title>Alkalibacter marinus sp. nov., isolated from tidal flat sediment.</title>
        <authorList>
            <person name="Namirimu T."/>
            <person name="Yang J.-A."/>
            <person name="Yang S.-H."/>
            <person name="Kim Y.-J."/>
            <person name="Kwon K.K."/>
        </authorList>
    </citation>
    <scope>NUCLEOTIDE SEQUENCE</scope>
    <source>
        <strain evidence="13">ES005</strain>
    </source>
</reference>
<feature type="domain" description="PASTA" evidence="12">
    <location>
        <begin position="476"/>
        <end position="543"/>
    </location>
</feature>
<dbReference type="InterPro" id="IPR030934">
    <property type="entry name" value="Intein_C"/>
</dbReference>
<dbReference type="GO" id="GO:0005524">
    <property type="term" value="F:ATP binding"/>
    <property type="evidence" value="ECO:0007669"/>
    <property type="project" value="UniProtKB-UniRule"/>
</dbReference>
<keyword evidence="10" id="KW-1133">Transmembrane helix</keyword>
<evidence type="ECO:0000256" key="10">
    <source>
        <dbReference type="SAM" id="Phobius"/>
    </source>
</evidence>
<evidence type="ECO:0000259" key="12">
    <source>
        <dbReference type="PROSITE" id="PS51178"/>
    </source>
</evidence>
<evidence type="ECO:0000256" key="6">
    <source>
        <dbReference type="ARBA" id="ARBA00022840"/>
    </source>
</evidence>
<dbReference type="Gene3D" id="1.10.510.10">
    <property type="entry name" value="Transferase(Phosphotransferase) domain 1"/>
    <property type="match status" value="1"/>
</dbReference>
<feature type="binding site" evidence="9">
    <location>
        <position position="39"/>
    </location>
    <ligand>
        <name>ATP</name>
        <dbReference type="ChEBI" id="CHEBI:30616"/>
    </ligand>
</feature>
<dbReference type="Proteomes" id="UP000663499">
    <property type="component" value="Chromosome"/>
</dbReference>
<organism evidence="13 14">
    <name type="scientific">Alkalibacter rhizosphaerae</name>
    <dbReference type="NCBI Taxonomy" id="2815577"/>
    <lineage>
        <taxon>Bacteria</taxon>
        <taxon>Bacillati</taxon>
        <taxon>Bacillota</taxon>
        <taxon>Clostridia</taxon>
        <taxon>Eubacteriales</taxon>
        <taxon>Eubacteriaceae</taxon>
        <taxon>Alkalibacter</taxon>
    </lineage>
</organism>
<dbReference type="FunFam" id="3.30.200.20:FF:000035">
    <property type="entry name" value="Serine/threonine protein kinase Stk1"/>
    <property type="match status" value="1"/>
</dbReference>
<dbReference type="CDD" id="cd06577">
    <property type="entry name" value="PASTA_pknB"/>
    <property type="match status" value="3"/>
</dbReference>
<feature type="domain" description="PASTA" evidence="12">
    <location>
        <begin position="408"/>
        <end position="475"/>
    </location>
</feature>
<proteinExistence type="predicted"/>
<dbReference type="InterPro" id="IPR005543">
    <property type="entry name" value="PASTA_dom"/>
</dbReference>
<evidence type="ECO:0000313" key="13">
    <source>
        <dbReference type="EMBL" id="QSX08742.1"/>
    </source>
</evidence>
<keyword evidence="10" id="KW-0472">Membrane</keyword>
<keyword evidence="5 13" id="KW-0418">Kinase</keyword>
<dbReference type="EMBL" id="CP071444">
    <property type="protein sequence ID" value="QSX08742.1"/>
    <property type="molecule type" value="Genomic_DNA"/>
</dbReference>
<feature type="domain" description="Protein kinase" evidence="11">
    <location>
        <begin position="10"/>
        <end position="267"/>
    </location>
</feature>
<feature type="domain" description="PASTA" evidence="12">
    <location>
        <begin position="340"/>
        <end position="407"/>
    </location>
</feature>
<dbReference type="Gene3D" id="3.30.200.20">
    <property type="entry name" value="Phosphorylase Kinase, domain 1"/>
    <property type="match status" value="1"/>
</dbReference>
<dbReference type="PANTHER" id="PTHR43289">
    <property type="entry name" value="MITOGEN-ACTIVATED PROTEIN KINASE KINASE KINASE 20-RELATED"/>
    <property type="match status" value="1"/>
</dbReference>
<comment type="catalytic activity">
    <reaction evidence="7">
        <text>L-threonyl-[protein] + ATP = O-phospho-L-threonyl-[protein] + ADP + H(+)</text>
        <dbReference type="Rhea" id="RHEA:46608"/>
        <dbReference type="Rhea" id="RHEA-COMP:11060"/>
        <dbReference type="Rhea" id="RHEA-COMP:11605"/>
        <dbReference type="ChEBI" id="CHEBI:15378"/>
        <dbReference type="ChEBI" id="CHEBI:30013"/>
        <dbReference type="ChEBI" id="CHEBI:30616"/>
        <dbReference type="ChEBI" id="CHEBI:61977"/>
        <dbReference type="ChEBI" id="CHEBI:456216"/>
        <dbReference type="EC" id="2.7.11.1"/>
    </reaction>
</comment>
<evidence type="ECO:0000256" key="4">
    <source>
        <dbReference type="ARBA" id="ARBA00022741"/>
    </source>
</evidence>
<dbReference type="EC" id="2.7.11.1" evidence="1"/>
<evidence type="ECO:0000313" key="14">
    <source>
        <dbReference type="Proteomes" id="UP000663499"/>
    </source>
</evidence>
<dbReference type="InterPro" id="IPR000719">
    <property type="entry name" value="Prot_kinase_dom"/>
</dbReference>
<dbReference type="GO" id="GO:0004674">
    <property type="term" value="F:protein serine/threonine kinase activity"/>
    <property type="evidence" value="ECO:0007669"/>
    <property type="project" value="UniProtKB-KW"/>
</dbReference>
<dbReference type="Gene3D" id="3.30.10.20">
    <property type="match status" value="3"/>
</dbReference>
<dbReference type="PANTHER" id="PTHR43289:SF34">
    <property type="entry name" value="SERINE_THREONINE-PROTEIN KINASE YBDM-RELATED"/>
    <property type="match status" value="1"/>
</dbReference>
<dbReference type="AlphaFoldDB" id="A0A974XF67"/>
<dbReference type="InterPro" id="IPR008271">
    <property type="entry name" value="Ser/Thr_kinase_AS"/>
</dbReference>
<dbReference type="PROSITE" id="PS00107">
    <property type="entry name" value="PROTEIN_KINASE_ATP"/>
    <property type="match status" value="1"/>
</dbReference>
<dbReference type="Pfam" id="PF03793">
    <property type="entry name" value="PASTA"/>
    <property type="match status" value="3"/>
</dbReference>
<dbReference type="CDD" id="cd14014">
    <property type="entry name" value="STKc_PknB_like"/>
    <property type="match status" value="1"/>
</dbReference>
<dbReference type="RefSeq" id="WP_207300083.1">
    <property type="nucleotide sequence ID" value="NZ_CP071444.1"/>
</dbReference>
<evidence type="ECO:0000256" key="3">
    <source>
        <dbReference type="ARBA" id="ARBA00022679"/>
    </source>
</evidence>
<dbReference type="SMART" id="SM00740">
    <property type="entry name" value="PASTA"/>
    <property type="match status" value="3"/>
</dbReference>
<keyword evidence="10" id="KW-0812">Transmembrane</keyword>
<dbReference type="KEGG" id="alka:J0B03_01225"/>
<dbReference type="PROSITE" id="PS50011">
    <property type="entry name" value="PROTEIN_KINASE_DOM"/>
    <property type="match status" value="1"/>
</dbReference>
<dbReference type="PROSITE" id="PS51178">
    <property type="entry name" value="PASTA"/>
    <property type="match status" value="3"/>
</dbReference>
<dbReference type="SUPFAM" id="SSF56112">
    <property type="entry name" value="Protein kinase-like (PK-like)"/>
    <property type="match status" value="1"/>
</dbReference>
<keyword evidence="4 9" id="KW-0547">Nucleotide-binding</keyword>
<evidence type="ECO:0000256" key="7">
    <source>
        <dbReference type="ARBA" id="ARBA00047899"/>
    </source>
</evidence>
<keyword evidence="6 9" id="KW-0067">ATP-binding</keyword>
<sequence length="625" mass="69750">MKGKTLLGRYEIIDIIGQGGMAFVYKAKDNLLNRLVAIKVLKSEFNDNEQFIKKFKRESQAAASLSHNNIVSVYDVGVEENHHFIVMEYIAGDTLKEYIQQKGHLTWKETAYIAKQIALALDHAHKNNVIHRDIKPHNILMAEDLVPKVADFGIARAITTSTITLVEETMGSVHYLSPEQARGGFVDERSDLYSLGIVMYEMMTGRVPFDGDSSISVAIKHIQEEIEFLEEDLDHIPEAMEDIVLKLIQKNPEDRYANARELIQDISAAQSGEKVKNQSQNKKGGILPGILPVAKPKAETQQVKRKKEKPIYKKPIFWGAIVLGVALLVVLGTVLANMNRVKDVEVPGVDGLERGEAIAKIEAAGLTYEIDPPENNATIAEDHVIRQTPQSGTTIKEGQVVHLVLSAGPRELEVPNVIGKFEVEGIQELENANFVIKEINRQFNDEHEKDVIYDQNPRPGLLLKEGTEIILYVSKGKDTVIMENYVGQSLETVRNAIAAAGLQVGEIREEASSEFDRGIVLNQEPKANMEVAKNTVVSLTVSQGILKTKTIQIKLKDYVEYDKDEEVPTVPVKVIFIDQTTGSNVVYDRMHKADETVNVELQGLGVQYYQLEIDGQTYNAEIITF</sequence>
<comment type="catalytic activity">
    <reaction evidence="8">
        <text>L-seryl-[protein] + ATP = O-phospho-L-seryl-[protein] + ADP + H(+)</text>
        <dbReference type="Rhea" id="RHEA:17989"/>
        <dbReference type="Rhea" id="RHEA-COMP:9863"/>
        <dbReference type="Rhea" id="RHEA-COMP:11604"/>
        <dbReference type="ChEBI" id="CHEBI:15378"/>
        <dbReference type="ChEBI" id="CHEBI:29999"/>
        <dbReference type="ChEBI" id="CHEBI:30616"/>
        <dbReference type="ChEBI" id="CHEBI:83421"/>
        <dbReference type="ChEBI" id="CHEBI:456216"/>
        <dbReference type="EC" id="2.7.11.1"/>
    </reaction>
</comment>
<evidence type="ECO:0000256" key="2">
    <source>
        <dbReference type="ARBA" id="ARBA00022527"/>
    </source>
</evidence>
<evidence type="ECO:0000256" key="1">
    <source>
        <dbReference type="ARBA" id="ARBA00012513"/>
    </source>
</evidence>
<feature type="transmembrane region" description="Helical" evidence="10">
    <location>
        <begin position="315"/>
        <end position="336"/>
    </location>
</feature>
<evidence type="ECO:0000256" key="8">
    <source>
        <dbReference type="ARBA" id="ARBA00048679"/>
    </source>
</evidence>
<keyword evidence="14" id="KW-1185">Reference proteome</keyword>
<keyword evidence="3" id="KW-0808">Transferase</keyword>
<name>A0A974XF67_9FIRM</name>
<dbReference type="InterPro" id="IPR017441">
    <property type="entry name" value="Protein_kinase_ATP_BS"/>
</dbReference>
<dbReference type="InterPro" id="IPR011009">
    <property type="entry name" value="Kinase-like_dom_sf"/>
</dbReference>
<gene>
    <name evidence="13" type="primary">pknB</name>
    <name evidence="13" type="ORF">J0B03_01225</name>
</gene>
<protein>
    <recommendedName>
        <fullName evidence="1">non-specific serine/threonine protein kinase</fullName>
        <ecNumber evidence="1">2.7.11.1</ecNumber>
    </recommendedName>
</protein>
<dbReference type="Pfam" id="PF00069">
    <property type="entry name" value="Pkinase"/>
    <property type="match status" value="1"/>
</dbReference>
<evidence type="ECO:0000259" key="11">
    <source>
        <dbReference type="PROSITE" id="PS50011"/>
    </source>
</evidence>
<dbReference type="SMART" id="SM00220">
    <property type="entry name" value="S_TKc"/>
    <property type="match status" value="1"/>
</dbReference>
<evidence type="ECO:0000256" key="9">
    <source>
        <dbReference type="PROSITE-ProRule" id="PRU10141"/>
    </source>
</evidence>
<accession>A0A974XF67</accession>
<dbReference type="NCBIfam" id="TIGR01443">
    <property type="entry name" value="intein_Cterm"/>
    <property type="match status" value="1"/>
</dbReference>
<dbReference type="PROSITE" id="PS00108">
    <property type="entry name" value="PROTEIN_KINASE_ST"/>
    <property type="match status" value="1"/>
</dbReference>
<dbReference type="NCBIfam" id="NF033483">
    <property type="entry name" value="PknB_PASTA_kin"/>
    <property type="match status" value="1"/>
</dbReference>